<keyword evidence="8" id="KW-1185">Reference proteome</keyword>
<keyword evidence="3" id="KW-0949">S-adenosyl-L-methionine</keyword>
<dbReference type="EMBL" id="CP035033">
    <property type="protein sequence ID" value="QAB14216.1"/>
    <property type="molecule type" value="Genomic_DNA"/>
</dbReference>
<organism evidence="7 8">
    <name type="scientific">Hydrogenovibrio thermophilus</name>
    <dbReference type="NCBI Taxonomy" id="265883"/>
    <lineage>
        <taxon>Bacteria</taxon>
        <taxon>Pseudomonadati</taxon>
        <taxon>Pseudomonadota</taxon>
        <taxon>Gammaproteobacteria</taxon>
        <taxon>Thiotrichales</taxon>
        <taxon>Piscirickettsiaceae</taxon>
        <taxon>Hydrogenovibrio</taxon>
    </lineage>
</organism>
<accession>A0A451G433</accession>
<dbReference type="PANTHER" id="PTHR21392:SF0">
    <property type="entry name" value="TRNA-URIDINE AMINOCARBOXYPROPYLTRANSFERASE 2"/>
    <property type="match status" value="1"/>
</dbReference>
<feature type="domain" description="DTW" evidence="6">
    <location>
        <begin position="7"/>
        <end position="205"/>
    </location>
</feature>
<evidence type="ECO:0000313" key="8">
    <source>
        <dbReference type="Proteomes" id="UP000285478"/>
    </source>
</evidence>
<evidence type="ECO:0000256" key="2">
    <source>
        <dbReference type="ARBA" id="ARBA00022679"/>
    </source>
</evidence>
<protein>
    <recommendedName>
        <fullName evidence="1">tRNA-uridine aminocarboxypropyltransferase</fullName>
        <ecNumber evidence="1">2.5.1.25</ecNumber>
    </recommendedName>
</protein>
<dbReference type="SMART" id="SM01144">
    <property type="entry name" value="DTW"/>
    <property type="match status" value="1"/>
</dbReference>
<comment type="similarity">
    <text evidence="5">Belongs to the TDD superfamily. DTWD2 family.</text>
</comment>
<dbReference type="PANTHER" id="PTHR21392">
    <property type="entry name" value="TRNA-URIDINE AMINOCARBOXYPROPYLTRANSFERASE 2"/>
    <property type="match status" value="1"/>
</dbReference>
<keyword evidence="4" id="KW-0819">tRNA processing</keyword>
<evidence type="ECO:0000313" key="7">
    <source>
        <dbReference type="EMBL" id="QAB14216.1"/>
    </source>
</evidence>
<dbReference type="Proteomes" id="UP000285478">
    <property type="component" value="Chromosome"/>
</dbReference>
<sequence length="217" mass="23687">MTIPSAKRTYCARCGLPSRSCICASVRPVAHRLGLGILQHPSEQHQAKGTARLAHLCLQDCPIWVGESVDALPELQAWLQAKPTLLLFPDPEDKGVDSVSKKVVYSADTLDTPVSEMQVLLLDGTWRKAYKLLQTNPALQALPSLQLSGEWRSAYAIRKAPNAQSLSTLEAIHAVLCELEGEPSQFDGLSLALDDFVAQRQAFVNGSDDSTRPGEKR</sequence>
<keyword evidence="2" id="KW-0808">Transferase</keyword>
<evidence type="ECO:0000256" key="1">
    <source>
        <dbReference type="ARBA" id="ARBA00012386"/>
    </source>
</evidence>
<proteinExistence type="inferred from homology"/>
<dbReference type="GO" id="GO:0016432">
    <property type="term" value="F:tRNA-uridine aminocarboxypropyltransferase activity"/>
    <property type="evidence" value="ECO:0007669"/>
    <property type="project" value="UniProtKB-EC"/>
</dbReference>
<dbReference type="EC" id="2.5.1.25" evidence="1"/>
<dbReference type="Pfam" id="PF03942">
    <property type="entry name" value="DTW"/>
    <property type="match status" value="1"/>
</dbReference>
<reference evidence="7 8" key="1">
    <citation type="journal article" date="2018" name="Environ. Microbiol.">
        <title>Genomes of ubiquitous marine and hypersaline Hydrogenovibrio, Thiomicrorhabdus and Thiomicrospira spp. encode a diversity of mechanisms to sustain chemolithoautotrophy in heterogeneous environments.</title>
        <authorList>
            <person name="Scott K.M."/>
            <person name="Williams J."/>
            <person name="Porter C.M.B."/>
            <person name="Russel S."/>
            <person name="Harmer T.L."/>
            <person name="Paul J.H."/>
            <person name="Antonen K.M."/>
            <person name="Bridges M.K."/>
            <person name="Camper G.J."/>
            <person name="Campla C.K."/>
            <person name="Casella L.G."/>
            <person name="Chase E."/>
            <person name="Conrad J.W."/>
            <person name="Cruz M.C."/>
            <person name="Dunlap D.S."/>
            <person name="Duran L."/>
            <person name="Fahsbender E.M."/>
            <person name="Goldsmith D.B."/>
            <person name="Keeley R.F."/>
            <person name="Kondoff M.R."/>
            <person name="Kussy B.I."/>
            <person name="Lane M.K."/>
            <person name="Lawler S."/>
            <person name="Leigh B.A."/>
            <person name="Lewis C."/>
            <person name="Lostal L.M."/>
            <person name="Marking D."/>
            <person name="Mancera P.A."/>
            <person name="McClenthan E.C."/>
            <person name="McIntyre E.A."/>
            <person name="Mine J.A."/>
            <person name="Modi S."/>
            <person name="Moore B.D."/>
            <person name="Morgan W.A."/>
            <person name="Nelson K.M."/>
            <person name="Nguyen K.N."/>
            <person name="Ogburn N."/>
            <person name="Parrino D.G."/>
            <person name="Pedapudi A.D."/>
            <person name="Pelham R.P."/>
            <person name="Preece A.M."/>
            <person name="Rampersad E.A."/>
            <person name="Richardson J.C."/>
            <person name="Rodgers C.M."/>
            <person name="Schaffer B.L."/>
            <person name="Sheridan N.E."/>
            <person name="Solone M.R."/>
            <person name="Staley Z.R."/>
            <person name="Tabuchi M."/>
            <person name="Waide R.J."/>
            <person name="Wanjugi P.W."/>
            <person name="Young S."/>
            <person name="Clum A."/>
            <person name="Daum C."/>
            <person name="Huntemann M."/>
            <person name="Ivanova N."/>
            <person name="Kyrpides N."/>
            <person name="Mikhailova N."/>
            <person name="Palaniappan K."/>
            <person name="Pillay M."/>
            <person name="Reddy T.B.K."/>
            <person name="Shapiro N."/>
            <person name="Stamatis D."/>
            <person name="Varghese N."/>
            <person name="Woyke T."/>
            <person name="Boden R."/>
            <person name="Freyermuth S.K."/>
            <person name="Kerfeld C.A."/>
        </authorList>
    </citation>
    <scope>NUCLEOTIDE SEQUENCE [LARGE SCALE GENOMIC DNA]</scope>
    <source>
        <strain evidence="7 8">JR-2</strain>
    </source>
</reference>
<dbReference type="GO" id="GO:0008033">
    <property type="term" value="P:tRNA processing"/>
    <property type="evidence" value="ECO:0007669"/>
    <property type="project" value="UniProtKB-KW"/>
</dbReference>
<name>A0A451G433_9GAMM</name>
<evidence type="ECO:0000256" key="3">
    <source>
        <dbReference type="ARBA" id="ARBA00022691"/>
    </source>
</evidence>
<gene>
    <name evidence="7" type="ORF">EPV75_00280</name>
</gene>
<dbReference type="AlphaFoldDB" id="A0A451G433"/>
<evidence type="ECO:0000256" key="4">
    <source>
        <dbReference type="ARBA" id="ARBA00022694"/>
    </source>
</evidence>
<evidence type="ECO:0000259" key="6">
    <source>
        <dbReference type="SMART" id="SM01144"/>
    </source>
</evidence>
<dbReference type="InterPro" id="IPR005636">
    <property type="entry name" value="DTW"/>
</dbReference>
<evidence type="ECO:0000256" key="5">
    <source>
        <dbReference type="ARBA" id="ARBA00034489"/>
    </source>
</evidence>
<dbReference type="KEGG" id="htr:EPV75_00280"/>
<dbReference type="InterPro" id="IPR039262">
    <property type="entry name" value="DTWD2/TAPT"/>
</dbReference>
<dbReference type="RefSeq" id="WP_128384071.1">
    <property type="nucleotide sequence ID" value="NZ_CP035033.1"/>
</dbReference>